<sequence>MFPTNLPLSTFSTTLFFHYLFERDAFESSLIFFLSFFLLFPCRHLPCNDGRIVPLIDQSMSGPSQIEILANHRELRSLCYSLVQKPRLG</sequence>
<evidence type="ECO:0000313" key="2">
    <source>
        <dbReference type="Proteomes" id="UP000249057"/>
    </source>
</evidence>
<reference evidence="1" key="1">
    <citation type="submission" date="2018-02" db="EMBL/GenBank/DDBJ databases">
        <title>The genomes of Aspergillus section Nigri reveals drivers in fungal speciation.</title>
        <authorList>
            <consortium name="DOE Joint Genome Institute"/>
            <person name="Vesth T.C."/>
            <person name="Nybo J."/>
            <person name="Theobald S."/>
            <person name="Brandl J."/>
            <person name="Frisvad J.C."/>
            <person name="Nielsen K.F."/>
            <person name="Lyhne E.K."/>
            <person name="Kogle M.E."/>
            <person name="Kuo A."/>
            <person name="Riley R."/>
            <person name="Clum A."/>
            <person name="Nolan M."/>
            <person name="Lipzen A."/>
            <person name="Salamov A."/>
            <person name="Henrissat B."/>
            <person name="Wiebenga A."/>
            <person name="De vries R.P."/>
            <person name="Grigoriev I.V."/>
            <person name="Mortensen U.H."/>
            <person name="Andersen M.R."/>
            <person name="Baker S.E."/>
        </authorList>
    </citation>
    <scope>NUCLEOTIDE SEQUENCE</scope>
    <source>
        <strain evidence="1">CBS 621.78</strain>
    </source>
</reference>
<evidence type="ECO:0000313" key="1">
    <source>
        <dbReference type="EMBL" id="RAH43824.1"/>
    </source>
</evidence>
<accession>A0ACD1G3K4</accession>
<protein>
    <submittedName>
        <fullName evidence="1">Uncharacterized protein</fullName>
    </submittedName>
</protein>
<dbReference type="Proteomes" id="UP000249057">
    <property type="component" value="Unassembled WGS sequence"/>
</dbReference>
<gene>
    <name evidence="1" type="ORF">BO95DRAFT_199536</name>
</gene>
<name>A0ACD1G3K4_9EURO</name>
<keyword evidence="2" id="KW-1185">Reference proteome</keyword>
<proteinExistence type="predicted"/>
<dbReference type="EMBL" id="KZ825359">
    <property type="protein sequence ID" value="RAH43824.1"/>
    <property type="molecule type" value="Genomic_DNA"/>
</dbReference>
<organism evidence="1 2">
    <name type="scientific">Aspergillus brunneoviolaceus CBS 621.78</name>
    <dbReference type="NCBI Taxonomy" id="1450534"/>
    <lineage>
        <taxon>Eukaryota</taxon>
        <taxon>Fungi</taxon>
        <taxon>Dikarya</taxon>
        <taxon>Ascomycota</taxon>
        <taxon>Pezizomycotina</taxon>
        <taxon>Eurotiomycetes</taxon>
        <taxon>Eurotiomycetidae</taxon>
        <taxon>Eurotiales</taxon>
        <taxon>Aspergillaceae</taxon>
        <taxon>Aspergillus</taxon>
        <taxon>Aspergillus subgen. Circumdati</taxon>
    </lineage>
</organism>